<organism evidence="4 5">
    <name type="scientific">Mangrovibacter plantisponsor</name>
    <dbReference type="NCBI Taxonomy" id="451513"/>
    <lineage>
        <taxon>Bacteria</taxon>
        <taxon>Pseudomonadati</taxon>
        <taxon>Pseudomonadota</taxon>
        <taxon>Gammaproteobacteria</taxon>
        <taxon>Enterobacterales</taxon>
        <taxon>Enterobacteriaceae</taxon>
        <taxon>Mangrovibacter</taxon>
    </lineage>
</organism>
<dbReference type="InterPro" id="IPR036291">
    <property type="entry name" value="NAD(P)-bd_dom_sf"/>
</dbReference>
<dbReference type="Gene3D" id="3.40.50.720">
    <property type="entry name" value="NAD(P)-binding Rossmann-like Domain"/>
    <property type="match status" value="1"/>
</dbReference>
<dbReference type="RefSeq" id="WP_110025094.1">
    <property type="nucleotide sequence ID" value="NZ_QGTS01000003.1"/>
</dbReference>
<gene>
    <name evidence="4" type="ORF">DES37_10331</name>
</gene>
<dbReference type="AlphaFoldDB" id="A0A317Q5S9"/>
<dbReference type="CDD" id="cd05374">
    <property type="entry name" value="17beta-HSD-like_SDR_c"/>
    <property type="match status" value="1"/>
</dbReference>
<keyword evidence="2" id="KW-0560">Oxidoreductase</keyword>
<dbReference type="EMBL" id="QGTS01000003">
    <property type="protein sequence ID" value="PWW10661.1"/>
    <property type="molecule type" value="Genomic_DNA"/>
</dbReference>
<dbReference type="PANTHER" id="PTHR43976">
    <property type="entry name" value="SHORT CHAIN DEHYDROGENASE"/>
    <property type="match status" value="1"/>
</dbReference>
<reference evidence="4 5" key="1">
    <citation type="submission" date="2018-05" db="EMBL/GenBank/DDBJ databases">
        <title>Genomic Encyclopedia of Type Strains, Phase IV (KMG-IV): sequencing the most valuable type-strain genomes for metagenomic binning, comparative biology and taxonomic classification.</title>
        <authorList>
            <person name="Goeker M."/>
        </authorList>
    </citation>
    <scope>NUCLEOTIDE SEQUENCE [LARGE SCALE GENOMIC DNA]</scope>
    <source>
        <strain evidence="4 5">DSM 19579</strain>
    </source>
</reference>
<dbReference type="InterPro" id="IPR051911">
    <property type="entry name" value="SDR_oxidoreductase"/>
</dbReference>
<keyword evidence="5" id="KW-1185">Reference proteome</keyword>
<comment type="caution">
    <text evidence="4">The sequence shown here is derived from an EMBL/GenBank/DDBJ whole genome shotgun (WGS) entry which is preliminary data.</text>
</comment>
<dbReference type="PRINTS" id="PR00080">
    <property type="entry name" value="SDRFAMILY"/>
</dbReference>
<name>A0A317Q5S9_9ENTR</name>
<dbReference type="Proteomes" id="UP000246744">
    <property type="component" value="Unassembled WGS sequence"/>
</dbReference>
<accession>A0A317Q5S9</accession>
<dbReference type="SUPFAM" id="SSF51735">
    <property type="entry name" value="NAD(P)-binding Rossmann-fold domains"/>
    <property type="match status" value="1"/>
</dbReference>
<dbReference type="PANTHER" id="PTHR43976:SF16">
    <property type="entry name" value="SHORT-CHAIN DEHYDROGENASE_REDUCTASE FAMILY PROTEIN"/>
    <property type="match status" value="1"/>
</dbReference>
<dbReference type="NCBIfam" id="NF004823">
    <property type="entry name" value="PRK06179.1"/>
    <property type="match status" value="1"/>
</dbReference>
<protein>
    <submittedName>
        <fullName evidence="4">Short-subunit dehydrogenase</fullName>
    </submittedName>
</protein>
<evidence type="ECO:0000256" key="3">
    <source>
        <dbReference type="RuleBase" id="RU000363"/>
    </source>
</evidence>
<dbReference type="GO" id="GO:0016491">
    <property type="term" value="F:oxidoreductase activity"/>
    <property type="evidence" value="ECO:0007669"/>
    <property type="project" value="UniProtKB-KW"/>
</dbReference>
<proteinExistence type="inferred from homology"/>
<dbReference type="OrthoDB" id="9775296at2"/>
<comment type="similarity">
    <text evidence="1 3">Belongs to the short-chain dehydrogenases/reductases (SDR) family.</text>
</comment>
<dbReference type="PRINTS" id="PR00081">
    <property type="entry name" value="GDHRDH"/>
</dbReference>
<dbReference type="Pfam" id="PF00106">
    <property type="entry name" value="adh_short"/>
    <property type="match status" value="1"/>
</dbReference>
<dbReference type="InterPro" id="IPR002347">
    <property type="entry name" value="SDR_fam"/>
</dbReference>
<evidence type="ECO:0000256" key="1">
    <source>
        <dbReference type="ARBA" id="ARBA00006484"/>
    </source>
</evidence>
<evidence type="ECO:0000313" key="5">
    <source>
        <dbReference type="Proteomes" id="UP000246744"/>
    </source>
</evidence>
<sequence>MSEHKVVLITGVSSGIGRATAQAFKARGCQVFGTVRDINTAAPLNGVALTEMDVREEHSVQQAIERVIDKAGRIDILVNSAGVSLIGAVEETSVEEATRLFDTNFFGALRTTRAVLPYMRNQKSGRLVNVSSVLGFLPAPFMGIYAASKHALEGMSETLDHELRGSGVRVTLVEPSFTRTKLDVNSAETAEKMAFYEEARGQTMRAILKQVGTASLPESVAGTIVTAALGPWKMRNTPGAEATLLARLRRFAPASMVSKGLRKTFGMKE</sequence>
<evidence type="ECO:0000313" key="4">
    <source>
        <dbReference type="EMBL" id="PWW10661.1"/>
    </source>
</evidence>
<evidence type="ECO:0000256" key="2">
    <source>
        <dbReference type="ARBA" id="ARBA00023002"/>
    </source>
</evidence>